<dbReference type="AlphaFoldDB" id="A0A4V4HHL6"/>
<evidence type="ECO:0000256" key="1">
    <source>
        <dbReference type="SAM" id="MobiDB-lite"/>
    </source>
</evidence>
<accession>A0A4V4HHL6</accession>
<dbReference type="Proteomes" id="UP000297245">
    <property type="component" value="Unassembled WGS sequence"/>
</dbReference>
<name>A0A4V4HHL6_DENBC</name>
<keyword evidence="3" id="KW-1185">Reference proteome</keyword>
<evidence type="ECO:0000313" key="3">
    <source>
        <dbReference type="Proteomes" id="UP000297245"/>
    </source>
</evidence>
<feature type="compositionally biased region" description="Basic and acidic residues" evidence="1">
    <location>
        <begin position="346"/>
        <end position="356"/>
    </location>
</feature>
<organism evidence="2 3">
    <name type="scientific">Dendrothele bispora (strain CBS 962.96)</name>
    <dbReference type="NCBI Taxonomy" id="1314807"/>
    <lineage>
        <taxon>Eukaryota</taxon>
        <taxon>Fungi</taxon>
        <taxon>Dikarya</taxon>
        <taxon>Basidiomycota</taxon>
        <taxon>Agaricomycotina</taxon>
        <taxon>Agaricomycetes</taxon>
        <taxon>Agaricomycetidae</taxon>
        <taxon>Agaricales</taxon>
        <taxon>Agaricales incertae sedis</taxon>
        <taxon>Dendrothele</taxon>
    </lineage>
</organism>
<proteinExistence type="predicted"/>
<feature type="compositionally biased region" description="Acidic residues" evidence="1">
    <location>
        <begin position="328"/>
        <end position="338"/>
    </location>
</feature>
<dbReference type="OrthoDB" id="3167300at2759"/>
<feature type="region of interest" description="Disordered" evidence="1">
    <location>
        <begin position="328"/>
        <end position="356"/>
    </location>
</feature>
<reference evidence="2 3" key="1">
    <citation type="journal article" date="2019" name="Nat. Ecol. Evol.">
        <title>Megaphylogeny resolves global patterns of mushroom evolution.</title>
        <authorList>
            <person name="Varga T."/>
            <person name="Krizsan K."/>
            <person name="Foldi C."/>
            <person name="Dima B."/>
            <person name="Sanchez-Garcia M."/>
            <person name="Sanchez-Ramirez S."/>
            <person name="Szollosi G.J."/>
            <person name="Szarkandi J.G."/>
            <person name="Papp V."/>
            <person name="Albert L."/>
            <person name="Andreopoulos W."/>
            <person name="Angelini C."/>
            <person name="Antonin V."/>
            <person name="Barry K.W."/>
            <person name="Bougher N.L."/>
            <person name="Buchanan P."/>
            <person name="Buyck B."/>
            <person name="Bense V."/>
            <person name="Catcheside P."/>
            <person name="Chovatia M."/>
            <person name="Cooper J."/>
            <person name="Damon W."/>
            <person name="Desjardin D."/>
            <person name="Finy P."/>
            <person name="Geml J."/>
            <person name="Haridas S."/>
            <person name="Hughes K."/>
            <person name="Justo A."/>
            <person name="Karasinski D."/>
            <person name="Kautmanova I."/>
            <person name="Kiss B."/>
            <person name="Kocsube S."/>
            <person name="Kotiranta H."/>
            <person name="LaButti K.M."/>
            <person name="Lechner B.E."/>
            <person name="Liimatainen K."/>
            <person name="Lipzen A."/>
            <person name="Lukacs Z."/>
            <person name="Mihaltcheva S."/>
            <person name="Morgado L.N."/>
            <person name="Niskanen T."/>
            <person name="Noordeloos M.E."/>
            <person name="Ohm R.A."/>
            <person name="Ortiz-Santana B."/>
            <person name="Ovrebo C."/>
            <person name="Racz N."/>
            <person name="Riley R."/>
            <person name="Savchenko A."/>
            <person name="Shiryaev A."/>
            <person name="Soop K."/>
            <person name="Spirin V."/>
            <person name="Szebenyi C."/>
            <person name="Tomsovsky M."/>
            <person name="Tulloss R.E."/>
            <person name="Uehling J."/>
            <person name="Grigoriev I.V."/>
            <person name="Vagvolgyi C."/>
            <person name="Papp T."/>
            <person name="Martin F.M."/>
            <person name="Miettinen O."/>
            <person name="Hibbett D.S."/>
            <person name="Nagy L.G."/>
        </authorList>
    </citation>
    <scope>NUCLEOTIDE SEQUENCE [LARGE SCALE GENOMIC DNA]</scope>
    <source>
        <strain evidence="2 3">CBS 962.96</strain>
    </source>
</reference>
<evidence type="ECO:0000313" key="2">
    <source>
        <dbReference type="EMBL" id="THV03226.1"/>
    </source>
</evidence>
<dbReference type="EMBL" id="ML179069">
    <property type="protein sequence ID" value="THV03226.1"/>
    <property type="molecule type" value="Genomic_DNA"/>
</dbReference>
<protein>
    <submittedName>
        <fullName evidence="2">Uncharacterized protein</fullName>
    </submittedName>
</protein>
<sequence length="356" mass="41230">MTLPTELLREVVLFLLNEPNLQTLQASLEGFGVPVKPEWEIISSFSICSRTFRALALEGWFWTLRVKHPEDLVDESLIFPEIKTSWTRELHCVFSETCYNVLWNIDDFKHLRKIRFDLRTSRALNDSELLTSDRRLPFSNLTSTITELDLRGSSWPSPFITQSISNTFPSLKTLRMRQGMIWCGLCHTCSVPQFKEPGPEFIVYSDIRGLPVSLSYLGEIYLHWLQRHYSQTLSSLSNLQSIHLTVGNLASGETILRTGDSNNDIFWSGECDSCMALLYQDDTFRQQWVSKKQSFLDNPEFLKPPQLEKVEWVFWRLTSEDVHEYWEEISDTEGDDEAVGQQTHGNNDEKQDEVST</sequence>
<gene>
    <name evidence="2" type="ORF">K435DRAFT_748255</name>
</gene>